<accession>A0A9P7FQL5</accession>
<comment type="caution">
    <text evidence="1">The sequence shown here is derived from an EMBL/GenBank/DDBJ whole genome shotgun (WGS) entry which is preliminary data.</text>
</comment>
<evidence type="ECO:0000313" key="2">
    <source>
        <dbReference type="Proteomes" id="UP000717328"/>
    </source>
</evidence>
<dbReference type="OrthoDB" id="3044119at2759"/>
<keyword evidence="2" id="KW-1185">Reference proteome</keyword>
<gene>
    <name evidence="1" type="ORF">H0H81_002076</name>
</gene>
<protein>
    <submittedName>
        <fullName evidence="1">Uncharacterized protein</fullName>
    </submittedName>
</protein>
<name>A0A9P7FQL5_9AGAR</name>
<reference evidence="1" key="1">
    <citation type="submission" date="2021-02" db="EMBL/GenBank/DDBJ databases">
        <authorList>
            <person name="Nieuwenhuis M."/>
            <person name="Van De Peppel L.J.J."/>
        </authorList>
    </citation>
    <scope>NUCLEOTIDE SEQUENCE</scope>
    <source>
        <strain evidence="1">D49</strain>
    </source>
</reference>
<dbReference type="AlphaFoldDB" id="A0A9P7FQL5"/>
<reference evidence="1" key="2">
    <citation type="submission" date="2021-10" db="EMBL/GenBank/DDBJ databases">
        <title>Phylogenomics reveals ancestral predisposition of the termite-cultivated fungus Termitomyces towards a domesticated lifestyle.</title>
        <authorList>
            <person name="Auxier B."/>
            <person name="Grum-Grzhimaylo A."/>
            <person name="Cardenas M.E."/>
            <person name="Lodge J.D."/>
            <person name="Laessoe T."/>
            <person name="Pedersen O."/>
            <person name="Smith M.E."/>
            <person name="Kuyper T.W."/>
            <person name="Franco-Molano E.A."/>
            <person name="Baroni T.J."/>
            <person name="Aanen D.K."/>
        </authorList>
    </citation>
    <scope>NUCLEOTIDE SEQUENCE</scope>
    <source>
        <strain evidence="1">D49</strain>
    </source>
</reference>
<organism evidence="1 2">
    <name type="scientific">Sphagnurus paluster</name>
    <dbReference type="NCBI Taxonomy" id="117069"/>
    <lineage>
        <taxon>Eukaryota</taxon>
        <taxon>Fungi</taxon>
        <taxon>Dikarya</taxon>
        <taxon>Basidiomycota</taxon>
        <taxon>Agaricomycotina</taxon>
        <taxon>Agaricomycetes</taxon>
        <taxon>Agaricomycetidae</taxon>
        <taxon>Agaricales</taxon>
        <taxon>Tricholomatineae</taxon>
        <taxon>Lyophyllaceae</taxon>
        <taxon>Sphagnurus</taxon>
    </lineage>
</organism>
<sequence length="85" mass="9397">MTTPLTVEEALSLHMEVKALQDREGISYAAAARELYLVEVAKHSSKVVAQEGFSKIMAQIEKHYPEQPIIEALNSNKGKGKENEA</sequence>
<proteinExistence type="predicted"/>
<evidence type="ECO:0000313" key="1">
    <source>
        <dbReference type="EMBL" id="KAG5634413.1"/>
    </source>
</evidence>
<dbReference type="Proteomes" id="UP000717328">
    <property type="component" value="Unassembled WGS sequence"/>
</dbReference>
<dbReference type="EMBL" id="JABCKI010006426">
    <property type="protein sequence ID" value="KAG5634413.1"/>
    <property type="molecule type" value="Genomic_DNA"/>
</dbReference>